<evidence type="ECO:0000256" key="1">
    <source>
        <dbReference type="ARBA" id="ARBA00022723"/>
    </source>
</evidence>
<dbReference type="PROSITE" id="PS51393">
    <property type="entry name" value="LIPOXYGENASE_3"/>
    <property type="match status" value="1"/>
</dbReference>
<dbReference type="InterPro" id="IPR000907">
    <property type="entry name" value="LipOase"/>
</dbReference>
<dbReference type="Proteomes" id="UP000440498">
    <property type="component" value="Unassembled WGS sequence"/>
</dbReference>
<evidence type="ECO:0000256" key="2">
    <source>
        <dbReference type="ARBA" id="ARBA00023002"/>
    </source>
</evidence>
<evidence type="ECO:0000313" key="4">
    <source>
        <dbReference type="EMBL" id="MQA37036.1"/>
    </source>
</evidence>
<keyword evidence="1" id="KW-0479">Metal-binding</keyword>
<dbReference type="Gene3D" id="3.10.450.60">
    <property type="match status" value="1"/>
</dbReference>
<dbReference type="PANTHER" id="PTHR11771">
    <property type="entry name" value="LIPOXYGENASE"/>
    <property type="match status" value="1"/>
</dbReference>
<dbReference type="SUPFAM" id="SSF48484">
    <property type="entry name" value="Lipoxigenase"/>
    <property type="match status" value="1"/>
</dbReference>
<evidence type="ECO:0000259" key="3">
    <source>
        <dbReference type="PROSITE" id="PS51393"/>
    </source>
</evidence>
<feature type="domain" description="Lipoxygenase" evidence="3">
    <location>
        <begin position="160"/>
        <end position="553"/>
    </location>
</feature>
<dbReference type="Gene3D" id="1.20.245.10">
    <property type="entry name" value="Lipoxygenase-1, Domain 5"/>
    <property type="match status" value="1"/>
</dbReference>
<comment type="caution">
    <text evidence="4">The sequence shown here is derived from an EMBL/GenBank/DDBJ whole genome shotgun (WGS) entry which is preliminary data.</text>
</comment>
<dbReference type="GO" id="GO:0016702">
    <property type="term" value="F:oxidoreductase activity, acting on single donors with incorporation of molecular oxygen, incorporation of two atoms of oxygen"/>
    <property type="evidence" value="ECO:0007669"/>
    <property type="project" value="InterPro"/>
</dbReference>
<dbReference type="InterPro" id="IPR013819">
    <property type="entry name" value="LipOase_C"/>
</dbReference>
<dbReference type="InterPro" id="IPR036226">
    <property type="entry name" value="LipOase_C_sf"/>
</dbReference>
<dbReference type="AlphaFoldDB" id="A0A6A7MV88"/>
<dbReference type="RefSeq" id="WP_152836376.1">
    <property type="nucleotide sequence ID" value="NZ_WHUG01000001.1"/>
</dbReference>
<protein>
    <recommendedName>
        <fullName evidence="3">Lipoxygenase domain-containing protein</fullName>
    </recommendedName>
</protein>
<proteinExistence type="predicted"/>
<reference evidence="4 5" key="1">
    <citation type="submission" date="2019-10" db="EMBL/GenBank/DDBJ databases">
        <title>Two novel species isolated from a subtropical stream in China.</title>
        <authorList>
            <person name="Lu H."/>
        </authorList>
    </citation>
    <scope>NUCLEOTIDE SEQUENCE [LARGE SCALE GENOMIC DNA]</scope>
    <source>
        <strain evidence="4 5">FT29W</strain>
    </source>
</reference>
<dbReference type="EMBL" id="WHUG01000001">
    <property type="protein sequence ID" value="MQA37036.1"/>
    <property type="molecule type" value="Genomic_DNA"/>
</dbReference>
<evidence type="ECO:0000313" key="5">
    <source>
        <dbReference type="Proteomes" id="UP000440498"/>
    </source>
</evidence>
<dbReference type="GO" id="GO:0046872">
    <property type="term" value="F:metal ion binding"/>
    <property type="evidence" value="ECO:0007669"/>
    <property type="project" value="UniProtKB-KW"/>
</dbReference>
<dbReference type="Pfam" id="PF00305">
    <property type="entry name" value="Lipoxygenase"/>
    <property type="match status" value="1"/>
</dbReference>
<dbReference type="GO" id="GO:0034440">
    <property type="term" value="P:lipid oxidation"/>
    <property type="evidence" value="ECO:0007669"/>
    <property type="project" value="InterPro"/>
</dbReference>
<accession>A0A6A7MV88</accession>
<keyword evidence="2" id="KW-0560">Oxidoreductase</keyword>
<name>A0A6A7MV88_9BURK</name>
<gene>
    <name evidence="4" type="ORF">GEV02_02640</name>
</gene>
<sequence>MNHHDNSYGGALAYTAGLRGPIHSLHRTASAPAALARASDVAAPQFVFSGLNATDLNYDTSQYPVAGTFAGVLPPWLNDIATIPKNWQRTDDDAADANARTEQLKTAMAYINKNVPGQKYPGPSTAQIIAQRYTQGMWTGDTGVFSPAQITALTTHWIADDAELARQRLGGANPNVIKLADSSHYDIAAWIAKAGNGAALAGLQTTLSNAQRDGCLFVCDYRPVLGAAVTGQLVLKGRYLAAPLCFFTIGNDNTLMPQAIQISATDPGAYIFTPTDPADTKGDAWLLAKLWLASADQQWWFSGSHLFNTHTVDMLFGTAALNQIQTGALDEQHPLVILAKPYLEKSFNVNSGVISMPGTLAKGIYQKGGFCDNVLPTGRVGLYQVINSLYQNYRFDQNAFPAQMDSRGLNAGAITKVAFPYRDDGQRWWTAVNGFVAAIVAASYASDDAVAADTGLNSWMRTVQGAFNQDGTARFSWTPTKAYLTSVFSNLLFTCSVQHTAVNNTMFNGWAFTPNGAFAMQSAPPANAAAVSSQTVLDALPDPQSPTALANVIQPQISFVMGGTSIVTETLGVNPASQTDMLAIYPYAAGSPQQAAVIGFWNAIWEGKSSVAATIGANQQARIASWHGALPVPNSLAYYYLSAELVSWQSPQYLNAATTNAIQI</sequence>
<keyword evidence="5" id="KW-1185">Reference proteome</keyword>
<organism evidence="4 5">
    <name type="scientific">Rugamonas aquatica</name>
    <dbReference type="NCBI Taxonomy" id="2743357"/>
    <lineage>
        <taxon>Bacteria</taxon>
        <taxon>Pseudomonadati</taxon>
        <taxon>Pseudomonadota</taxon>
        <taxon>Betaproteobacteria</taxon>
        <taxon>Burkholderiales</taxon>
        <taxon>Oxalobacteraceae</taxon>
        <taxon>Telluria group</taxon>
        <taxon>Rugamonas</taxon>
    </lineage>
</organism>